<dbReference type="EMBL" id="JAODUP010001585">
    <property type="protein sequence ID" value="KAK2139852.1"/>
    <property type="molecule type" value="Genomic_DNA"/>
</dbReference>
<evidence type="ECO:0008006" key="4">
    <source>
        <dbReference type="Google" id="ProtNLM"/>
    </source>
</evidence>
<evidence type="ECO:0000313" key="2">
    <source>
        <dbReference type="EMBL" id="KAK2139852.1"/>
    </source>
</evidence>
<dbReference type="AlphaFoldDB" id="A0AAD9MMM0"/>
<accession>A0AAD9MMM0</accession>
<reference evidence="2" key="1">
    <citation type="journal article" date="2023" name="Mol. Biol. Evol.">
        <title>Third-Generation Sequencing Reveals the Adaptive Role of the Epigenome in Three Deep-Sea Polychaetes.</title>
        <authorList>
            <person name="Perez M."/>
            <person name="Aroh O."/>
            <person name="Sun Y."/>
            <person name="Lan Y."/>
            <person name="Juniper S.K."/>
            <person name="Young C.R."/>
            <person name="Angers B."/>
            <person name="Qian P.Y."/>
        </authorList>
    </citation>
    <scope>NUCLEOTIDE SEQUENCE</scope>
    <source>
        <strain evidence="2">P08H-3</strain>
    </source>
</reference>
<evidence type="ECO:0000313" key="3">
    <source>
        <dbReference type="Proteomes" id="UP001208570"/>
    </source>
</evidence>
<dbReference type="InterPro" id="IPR035976">
    <property type="entry name" value="Sushi/SCR/CCP_sf"/>
</dbReference>
<dbReference type="Gene3D" id="2.10.70.10">
    <property type="entry name" value="Complement Module, domain 1"/>
    <property type="match status" value="1"/>
</dbReference>
<proteinExistence type="predicted"/>
<protein>
    <recommendedName>
        <fullName evidence="4">Sushi domain-containing protein</fullName>
    </recommendedName>
</protein>
<dbReference type="Proteomes" id="UP001208570">
    <property type="component" value="Unassembled WGS sequence"/>
</dbReference>
<keyword evidence="3" id="KW-1185">Reference proteome</keyword>
<gene>
    <name evidence="2" type="ORF">LSH36_1587g00013</name>
</gene>
<sequence>MKYSTRKLPVENVFGAVTTYQCLPNYWIKRGITNTSVSCNKFGMWSNITKTCILIKCPFIPIWDDMEVNTTKRTVDTMINISCFTEEDQTKQIIITQCTSDGDWKPPIRCKGNTTNKLSRLSQSIPVMCMCV</sequence>
<evidence type="ECO:0000256" key="1">
    <source>
        <dbReference type="ARBA" id="ARBA00023157"/>
    </source>
</evidence>
<comment type="caution">
    <text evidence="2">The sequence shown here is derived from an EMBL/GenBank/DDBJ whole genome shotgun (WGS) entry which is preliminary data.</text>
</comment>
<organism evidence="2 3">
    <name type="scientific">Paralvinella palmiformis</name>
    <dbReference type="NCBI Taxonomy" id="53620"/>
    <lineage>
        <taxon>Eukaryota</taxon>
        <taxon>Metazoa</taxon>
        <taxon>Spiralia</taxon>
        <taxon>Lophotrochozoa</taxon>
        <taxon>Annelida</taxon>
        <taxon>Polychaeta</taxon>
        <taxon>Sedentaria</taxon>
        <taxon>Canalipalpata</taxon>
        <taxon>Terebellida</taxon>
        <taxon>Terebelliformia</taxon>
        <taxon>Alvinellidae</taxon>
        <taxon>Paralvinella</taxon>
    </lineage>
</organism>
<keyword evidence="1" id="KW-1015">Disulfide bond</keyword>
<name>A0AAD9MMM0_9ANNE</name>
<dbReference type="SUPFAM" id="SSF57535">
    <property type="entry name" value="Complement control module/SCR domain"/>
    <property type="match status" value="2"/>
</dbReference>